<dbReference type="SUPFAM" id="SSF47336">
    <property type="entry name" value="ACP-like"/>
    <property type="match status" value="1"/>
</dbReference>
<dbReference type="InterPro" id="IPR002123">
    <property type="entry name" value="Plipid/glycerol_acylTrfase"/>
</dbReference>
<evidence type="ECO:0000313" key="4">
    <source>
        <dbReference type="Proteomes" id="UP000319040"/>
    </source>
</evidence>
<dbReference type="InterPro" id="IPR036736">
    <property type="entry name" value="ACP-like_sf"/>
</dbReference>
<reference evidence="3 4" key="1">
    <citation type="submission" date="2017-05" db="EMBL/GenBank/DDBJ databases">
        <authorList>
            <person name="Varghese N."/>
            <person name="Submissions S."/>
        </authorList>
    </citation>
    <scope>NUCLEOTIDE SEQUENCE [LARGE SCALE GENOMIC DNA]</scope>
    <source>
        <strain evidence="3 4">DSM 27040</strain>
    </source>
</reference>
<dbReference type="EMBL" id="FXTB01000008">
    <property type="protein sequence ID" value="SMO81372.1"/>
    <property type="molecule type" value="Genomic_DNA"/>
</dbReference>
<dbReference type="Gene3D" id="3.40.50.12780">
    <property type="entry name" value="N-terminal domain of ligase-like"/>
    <property type="match status" value="1"/>
</dbReference>
<dbReference type="SUPFAM" id="SSF56801">
    <property type="entry name" value="Acetyl-CoA synthetase-like"/>
    <property type="match status" value="1"/>
</dbReference>
<dbReference type="PROSITE" id="PS50075">
    <property type="entry name" value="CARRIER"/>
    <property type="match status" value="1"/>
</dbReference>
<dbReference type="PANTHER" id="PTHR43272:SF52">
    <property type="entry name" value="AMP-DEPENDENT SYNTHETASE_LIGASE DOMAIN-CONTAINING PROTEIN"/>
    <property type="match status" value="1"/>
</dbReference>
<dbReference type="GO" id="GO:0016020">
    <property type="term" value="C:membrane"/>
    <property type="evidence" value="ECO:0007669"/>
    <property type="project" value="TreeGrafter"/>
</dbReference>
<protein>
    <submittedName>
        <fullName evidence="3">Long-chain acyl-CoA synthetase</fullName>
    </submittedName>
</protein>
<dbReference type="Pfam" id="PF00501">
    <property type="entry name" value="AMP-binding"/>
    <property type="match status" value="1"/>
</dbReference>
<evidence type="ECO:0000256" key="1">
    <source>
        <dbReference type="ARBA" id="ARBA00024484"/>
    </source>
</evidence>
<dbReference type="InterPro" id="IPR009081">
    <property type="entry name" value="PP-bd_ACP"/>
</dbReference>
<comment type="catalytic activity">
    <reaction evidence="1">
        <text>a long-chain fatty acid + ATP + CoA = a long-chain fatty acyl-CoA + AMP + diphosphate</text>
        <dbReference type="Rhea" id="RHEA:15421"/>
        <dbReference type="ChEBI" id="CHEBI:30616"/>
        <dbReference type="ChEBI" id="CHEBI:33019"/>
        <dbReference type="ChEBI" id="CHEBI:57287"/>
        <dbReference type="ChEBI" id="CHEBI:57560"/>
        <dbReference type="ChEBI" id="CHEBI:83139"/>
        <dbReference type="ChEBI" id="CHEBI:456215"/>
        <dbReference type="EC" id="6.2.1.3"/>
    </reaction>
    <physiologicalReaction direction="left-to-right" evidence="1">
        <dbReference type="Rhea" id="RHEA:15422"/>
    </physiologicalReaction>
</comment>
<dbReference type="Pfam" id="PF00550">
    <property type="entry name" value="PP-binding"/>
    <property type="match status" value="1"/>
</dbReference>
<sequence>MYIFDRSITYTFSMFLQKKEKPAIVSANITVPYKDLGSKIQLYSSLYTSVDKVAIFSENRLGWIYSFYSAWNNDALVVPVDFMSTVNEVAYILNDCRPEVIFVSKDKNNDLEQALAQVNYQPKVLLIDDYEQAACDAFDAFPVIEPDEQKTAVIIYTSGTTGSPKGVMLSFTNLLSNIKAVSVDVEIYQPNDTILLLLPLHHIFPLLGTMIMPLFTGATVAMSPSMASEDIIKTMQDNKVTLLIGVPRLFSAIRKGIKDKINKSKVASALFSLAEKINSKAFSKLVFGTVHRKFGGHIRFMVSGGAALDTAVGNDYKTLGFDVLEGYGMTEAAPMITFTRPGHIKVGSPGFRLPQCKVEIRDGEIVAKGDNIMQGYYNRPNETAEVLKDGWLYTGDLGHFDKDDYLIITGRKKEIMILSNGKNINPVEIEQKLEHYAAFVNEVGVYQSGDQFKAIVVPSDTLMAQYSDPMELHQQIKWKVFDDYNQHCASYKKVTDFTVFDGELPRTRLGKIQRFKLADLESVEKIEELPQVQVDSREFDIIVSYLEQEKGKRVLPQYHLEMDLGLDSLDKVSLQVFLKSSFGVDIAPDELIRFKSVLALSEYIQDNRSRMKAEKIDWAQILKEKVNLSLPKTWFTGRFFVKVSKTFFRLYFRFRGKGLKNIPDEPCIIAPNHQSYFDGLFVASFLKNKTIKNTYFYAKEKHVRQAWLKFLANRNHIIIMDLNKDLKESIQKLGEALKKKKNLIIFPEGTRTKTGNLGDFKKTFAILSRELNVPIVPVSINGAFDALPKGSWFPRPFKTVIVEFLEPVMPGVESYETISNLVHSKISQQQTLPGK</sequence>
<evidence type="ECO:0000259" key="2">
    <source>
        <dbReference type="PROSITE" id="PS50075"/>
    </source>
</evidence>
<dbReference type="Pfam" id="PF01553">
    <property type="entry name" value="Acyltransferase"/>
    <property type="match status" value="1"/>
</dbReference>
<dbReference type="GO" id="GO:0016746">
    <property type="term" value="F:acyltransferase activity"/>
    <property type="evidence" value="ECO:0007669"/>
    <property type="project" value="InterPro"/>
</dbReference>
<dbReference type="AlphaFoldDB" id="A0A521EC52"/>
<dbReference type="PROSITE" id="PS00455">
    <property type="entry name" value="AMP_BINDING"/>
    <property type="match status" value="1"/>
</dbReference>
<dbReference type="SMART" id="SM00563">
    <property type="entry name" value="PlsC"/>
    <property type="match status" value="1"/>
</dbReference>
<organism evidence="3 4">
    <name type="scientific">Saccharicrinis carchari</name>
    <dbReference type="NCBI Taxonomy" id="1168039"/>
    <lineage>
        <taxon>Bacteria</taxon>
        <taxon>Pseudomonadati</taxon>
        <taxon>Bacteroidota</taxon>
        <taxon>Bacteroidia</taxon>
        <taxon>Marinilabiliales</taxon>
        <taxon>Marinilabiliaceae</taxon>
        <taxon>Saccharicrinis</taxon>
    </lineage>
</organism>
<evidence type="ECO:0000313" key="3">
    <source>
        <dbReference type="EMBL" id="SMO81372.1"/>
    </source>
</evidence>
<gene>
    <name evidence="3" type="ORF">SAMN06265379_108117</name>
</gene>
<dbReference type="Pfam" id="PF23562">
    <property type="entry name" value="AMP-binding_C_3"/>
    <property type="match status" value="1"/>
</dbReference>
<accession>A0A521EC52</accession>
<dbReference type="InterPro" id="IPR020845">
    <property type="entry name" value="AMP-binding_CS"/>
</dbReference>
<dbReference type="CDD" id="cd07989">
    <property type="entry name" value="LPLAT_AGPAT-like"/>
    <property type="match status" value="1"/>
</dbReference>
<dbReference type="GO" id="GO:0004467">
    <property type="term" value="F:long-chain fatty acid-CoA ligase activity"/>
    <property type="evidence" value="ECO:0007669"/>
    <property type="project" value="UniProtKB-EC"/>
</dbReference>
<dbReference type="Proteomes" id="UP000319040">
    <property type="component" value="Unassembled WGS sequence"/>
</dbReference>
<name>A0A521EC52_SACCC</name>
<dbReference type="Gene3D" id="3.30.300.30">
    <property type="match status" value="1"/>
</dbReference>
<keyword evidence="4" id="KW-1185">Reference proteome</keyword>
<dbReference type="SUPFAM" id="SSF69593">
    <property type="entry name" value="Glycerol-3-phosphate (1)-acyltransferase"/>
    <property type="match status" value="1"/>
</dbReference>
<feature type="domain" description="Carrier" evidence="2">
    <location>
        <begin position="532"/>
        <end position="608"/>
    </location>
</feature>
<proteinExistence type="predicted"/>
<dbReference type="InterPro" id="IPR042099">
    <property type="entry name" value="ANL_N_sf"/>
</dbReference>
<dbReference type="InterPro" id="IPR000873">
    <property type="entry name" value="AMP-dep_synth/lig_dom"/>
</dbReference>
<dbReference type="PANTHER" id="PTHR43272">
    <property type="entry name" value="LONG-CHAIN-FATTY-ACID--COA LIGASE"/>
    <property type="match status" value="1"/>
</dbReference>
<dbReference type="InterPro" id="IPR045851">
    <property type="entry name" value="AMP-bd_C_sf"/>
</dbReference>
<dbReference type="Gene3D" id="1.10.1200.10">
    <property type="entry name" value="ACP-like"/>
    <property type="match status" value="1"/>
</dbReference>